<dbReference type="InterPro" id="IPR007110">
    <property type="entry name" value="Ig-like_dom"/>
</dbReference>
<keyword evidence="9" id="KW-0325">Glycoprotein</keyword>
<organism evidence="13 14">
    <name type="scientific">Spermophilus dauricus</name>
    <name type="common">Daurian ground squirrel</name>
    <dbReference type="NCBI Taxonomy" id="99837"/>
    <lineage>
        <taxon>Eukaryota</taxon>
        <taxon>Metazoa</taxon>
        <taxon>Chordata</taxon>
        <taxon>Craniata</taxon>
        <taxon>Vertebrata</taxon>
        <taxon>Euteleostomi</taxon>
        <taxon>Mammalia</taxon>
        <taxon>Eutheria</taxon>
        <taxon>Euarchontoglires</taxon>
        <taxon>Glires</taxon>
        <taxon>Rodentia</taxon>
        <taxon>Sciuromorpha</taxon>
        <taxon>Sciuridae</taxon>
        <taxon>Xerinae</taxon>
        <taxon>Marmotini</taxon>
        <taxon>Spermophilus</taxon>
    </lineage>
</organism>
<feature type="domain" description="Ig-like" evidence="12">
    <location>
        <begin position="122"/>
        <end position="194"/>
    </location>
</feature>
<dbReference type="FunFam" id="2.60.40.10:FF:000049">
    <property type="entry name" value="Leukocyte immunoglobulin-like receptor subfamily B member 1"/>
    <property type="match status" value="5"/>
</dbReference>
<reference evidence="13" key="1">
    <citation type="submission" date="2025-08" db="UniProtKB">
        <authorList>
            <consortium name="Ensembl"/>
        </authorList>
    </citation>
    <scope>IDENTIFICATION</scope>
</reference>
<proteinExistence type="predicted"/>
<feature type="domain" description="Ig-like" evidence="12">
    <location>
        <begin position="318"/>
        <end position="390"/>
    </location>
</feature>
<dbReference type="GO" id="GO:0005886">
    <property type="term" value="C:plasma membrane"/>
    <property type="evidence" value="ECO:0007669"/>
    <property type="project" value="UniProtKB-SubCell"/>
</dbReference>
<evidence type="ECO:0000256" key="6">
    <source>
        <dbReference type="ARBA" id="ARBA00022989"/>
    </source>
</evidence>
<evidence type="ECO:0000259" key="12">
    <source>
        <dbReference type="PROSITE" id="PS50835"/>
    </source>
</evidence>
<sequence>YFTEQLEELCIGQDPASGFLAGTLPKPNLWAEPGPVIPRGRSVTLWCQGSLYAQEYCLLMERTRSPTCRRALQGPGNRAMFPIPTMTAQDAGGYQCYYQSPAGSSQHSERLELVVTGFYSKPRLSALPSPVVTSGGKVTLQCGTWKEFDGFILVKEGEHNLTWTLDSQQKPTGQSQAQFPVGPVNPTHRWTFTCCGYFRSKPQVWSEPSDPLNLLVSGTLPKPNLWAEPGPVIPRERSVTLWCQGSLYAQEYCLLMERTRRPTCRRALQGPGNRAMFPIPTMTAQDAGGYQCYYQSPAGSSQHSERLELVVTGFHSKPSLSALPSPLVTSGGKVTLQCGSWKEFDSFILVKEGEHHITWTLDSQQKPTGLSQAQFPVGPVNPTDRWTFTCYGYFRSKPQVWSIPSDALILLVSGKEFPSFTPIFGEEALLSDHHCPGTQDRPQRPAQQPQDGLSQADFLLGPVSSSHGGRYRCYGGHSLSSEWSAPSHPLNIRGPGEVSAQNKLGPPSPSFLSPGQLPVTPSLSVQPGPTVSSGENVTLLCQSQIKMDTFLLCKEGAADPPLRLRAEYRAPWYQAEFSMRAVTPALGGTYRCYGSHSSSPYLLSWPSAPLDLVVSGERPDPILCELKDSPRALPRTALGGMGGRGLGRVGQGDSPPREEGPAGSSSLCTHPPLESGRCRWAQEGPGEARQV</sequence>
<keyword evidence="10" id="KW-0393">Immunoglobulin domain</keyword>
<evidence type="ECO:0000313" key="14">
    <source>
        <dbReference type="Proteomes" id="UP000694422"/>
    </source>
</evidence>
<dbReference type="PROSITE" id="PS50835">
    <property type="entry name" value="IG_LIKE"/>
    <property type="match status" value="2"/>
</dbReference>
<dbReference type="SMART" id="SM00409">
    <property type="entry name" value="IG"/>
    <property type="match status" value="4"/>
</dbReference>
<evidence type="ECO:0000256" key="5">
    <source>
        <dbReference type="ARBA" id="ARBA00022737"/>
    </source>
</evidence>
<dbReference type="SUPFAM" id="SSF48726">
    <property type="entry name" value="Immunoglobulin"/>
    <property type="match status" value="6"/>
</dbReference>
<dbReference type="Gene3D" id="2.60.40.10">
    <property type="entry name" value="Immunoglobulins"/>
    <property type="match status" value="6"/>
</dbReference>
<evidence type="ECO:0000256" key="11">
    <source>
        <dbReference type="SAM" id="MobiDB-lite"/>
    </source>
</evidence>
<dbReference type="InterPro" id="IPR013783">
    <property type="entry name" value="Ig-like_fold"/>
</dbReference>
<evidence type="ECO:0000256" key="10">
    <source>
        <dbReference type="ARBA" id="ARBA00023319"/>
    </source>
</evidence>
<evidence type="ECO:0000313" key="13">
    <source>
        <dbReference type="Ensembl" id="ENSSDAP00000019565.1"/>
    </source>
</evidence>
<dbReference type="InterPro" id="IPR050412">
    <property type="entry name" value="Ig-like_Receptors_ImmuneReg"/>
</dbReference>
<keyword evidence="3" id="KW-0812">Transmembrane</keyword>
<dbReference type="Pfam" id="PF13895">
    <property type="entry name" value="Ig_2"/>
    <property type="match status" value="2"/>
</dbReference>
<keyword evidence="7" id="KW-0472">Membrane</keyword>
<accession>A0A8C9QAM6</accession>
<name>A0A8C9QAM6_SPEDA</name>
<evidence type="ECO:0000256" key="9">
    <source>
        <dbReference type="ARBA" id="ARBA00023180"/>
    </source>
</evidence>
<keyword evidence="5" id="KW-0677">Repeat</keyword>
<dbReference type="Ensembl" id="ENSSDAT00000022370.1">
    <property type="protein sequence ID" value="ENSSDAP00000019565.1"/>
    <property type="gene ID" value="ENSSDAG00000017062.1"/>
</dbReference>
<keyword evidence="6" id="KW-1133">Transmembrane helix</keyword>
<comment type="subcellular location">
    <subcellularLocation>
        <location evidence="1">Cell membrane</location>
        <topology evidence="1">Single-pass membrane protein</topology>
    </subcellularLocation>
</comment>
<feature type="compositionally biased region" description="Gly residues" evidence="11">
    <location>
        <begin position="639"/>
        <end position="650"/>
    </location>
</feature>
<keyword evidence="2" id="KW-1003">Cell membrane</keyword>
<evidence type="ECO:0000256" key="4">
    <source>
        <dbReference type="ARBA" id="ARBA00022729"/>
    </source>
</evidence>
<evidence type="ECO:0000256" key="1">
    <source>
        <dbReference type="ARBA" id="ARBA00004162"/>
    </source>
</evidence>
<evidence type="ECO:0000256" key="7">
    <source>
        <dbReference type="ARBA" id="ARBA00023136"/>
    </source>
</evidence>
<keyword evidence="8" id="KW-1015">Disulfide bond</keyword>
<evidence type="ECO:0000256" key="8">
    <source>
        <dbReference type="ARBA" id="ARBA00023157"/>
    </source>
</evidence>
<evidence type="ECO:0000256" key="2">
    <source>
        <dbReference type="ARBA" id="ARBA00022475"/>
    </source>
</evidence>
<dbReference type="Proteomes" id="UP000694422">
    <property type="component" value="Unplaced"/>
</dbReference>
<dbReference type="Pfam" id="PF00047">
    <property type="entry name" value="ig"/>
    <property type="match status" value="2"/>
</dbReference>
<dbReference type="GO" id="GO:0032396">
    <property type="term" value="F:inhibitory MHC class I receptor activity"/>
    <property type="evidence" value="ECO:0007669"/>
    <property type="project" value="TreeGrafter"/>
</dbReference>
<dbReference type="GO" id="GO:0002764">
    <property type="term" value="P:immune response-regulating signaling pathway"/>
    <property type="evidence" value="ECO:0007669"/>
    <property type="project" value="TreeGrafter"/>
</dbReference>
<dbReference type="PANTHER" id="PTHR11738:SF179">
    <property type="entry name" value="LEUKOCYTE IMMUNOGLOBULIN-LIKE RECEPTOR SUBFAMILY A MEMBER 5"/>
    <property type="match status" value="1"/>
</dbReference>
<feature type="region of interest" description="Disordered" evidence="11">
    <location>
        <begin position="432"/>
        <end position="459"/>
    </location>
</feature>
<dbReference type="InterPro" id="IPR003599">
    <property type="entry name" value="Ig_sub"/>
</dbReference>
<dbReference type="InterPro" id="IPR013151">
    <property type="entry name" value="Immunoglobulin_dom"/>
</dbReference>
<dbReference type="PANTHER" id="PTHR11738">
    <property type="entry name" value="MHC CLASS I NK CELL RECEPTOR"/>
    <property type="match status" value="1"/>
</dbReference>
<dbReference type="AlphaFoldDB" id="A0A8C9QAM6"/>
<feature type="region of interest" description="Disordered" evidence="11">
    <location>
        <begin position="634"/>
        <end position="691"/>
    </location>
</feature>
<dbReference type="InterPro" id="IPR036179">
    <property type="entry name" value="Ig-like_dom_sf"/>
</dbReference>
<dbReference type="GO" id="GO:0019221">
    <property type="term" value="P:cytokine-mediated signaling pathway"/>
    <property type="evidence" value="ECO:0007669"/>
    <property type="project" value="TreeGrafter"/>
</dbReference>
<keyword evidence="14" id="KW-1185">Reference proteome</keyword>
<keyword evidence="4" id="KW-0732">Signal</keyword>
<evidence type="ECO:0000256" key="3">
    <source>
        <dbReference type="ARBA" id="ARBA00022692"/>
    </source>
</evidence>
<reference evidence="13" key="2">
    <citation type="submission" date="2025-09" db="UniProtKB">
        <authorList>
            <consortium name="Ensembl"/>
        </authorList>
    </citation>
    <scope>IDENTIFICATION</scope>
</reference>
<protein>
    <recommendedName>
        <fullName evidence="12">Ig-like domain-containing protein</fullName>
    </recommendedName>
</protein>